<dbReference type="GO" id="GO:0005694">
    <property type="term" value="C:chromosome"/>
    <property type="evidence" value="ECO:0007669"/>
    <property type="project" value="UniProtKB-SubCell"/>
</dbReference>
<dbReference type="PROSITE" id="PS51575">
    <property type="entry name" value="SAM_MT43_SUVAR39_2"/>
    <property type="match status" value="1"/>
</dbReference>
<accession>J3MWV6</accession>
<evidence type="ECO:0000259" key="10">
    <source>
        <dbReference type="PROSITE" id="PS50280"/>
    </source>
</evidence>
<sequence>MERKQIRPKYIHVAPPELRGGEESRETRAIRGVCEHRQRPAFRHHLRHIAAGVLLRRGGFFLAVRDGRGGTAGVNGSVEGRGGDDGEKGVNGSVEGRGGDDGEKGVNGSVEGRGGDDGEKGVNGSVEGRGGDDGEKGVNGSVEGRGGDDGEKGVNGSVEGRGGDDGEKGVNGSVEGRGGDDGEKGAIGSVKGRGGDDGKKGAIGSVEGRGGDDGEKGFHGVAEGRQEEVVAPAAVEETACNGTLQRGPSQPEVERMEVEEGEGRDMGERPLPNDRDALMSNDQGVSLVFDVMPLAVAAPITCGANVSNSSAENVSDAASLLMDRRGGLGGSEFMRKEVTSDIASQEMKHRVGVGELQRKEDDVHDGGRKKRWLMSAMNPPPKRRAVSAIRKFPPNCGRSAATLAGSEDKKELPLEATPISVATSGVFMEDALARTPISVQGASLVPGLDHSSEAIDGRTIEDDESSMAGNRIQEFQVATNASLDDFEGAENGSTCWNDIVRKPSPRHGFVEKVNGKGSSQEKKLVARAVGGGKMTRKCEGRLQEGTLETRTRELVDVKAKHKLLKSDKMNGALQDGARLSRDGIIERNASSTQRTAVRSDMNMKQGDIARKVDATYKCKGTTKRPIEGAKSGKHVTTNQIEDDDRDLVSDRIIVQALMAPDKCPWKQGRKSVGSASQSRTPKHNLKKKIGGPRKELKDATPRKELSLVAATSKAIKHEATKDSYLEDGGNSKDSYSEDEGNSKSLVHNRGKALVVRGGKKELCVALPPCAPSGSDPRSKIRNVLQRFQAACRKLMQVEEQHRANIARIDIEAVNALKQNGYTKPGPIVGNVAGVEVGDEFHFRIELSIVGLHRPYQAGIDMTKVNGNLIAISIVASGGYHDQLSSSDELIYTGSGGKAIGNRAAEDQKLERGNLALKNCIDTKTPVRVIHGFKGHAKSEASHSKTKQISTYIYDGLYMVVDCWQEGTKGSMVFKYKLHRIPGQPELALHIIKATRKSKVREGTCVPDISQGRERIPISVVNTIDDMQPEPFMYTAEVIYPDSYAKEPPKGCDCTNGCADSDRCACAVKNGGEIPFNFSGAIVEARPLIYECGPSCRCPPTCHNRVSQHGIKITLEIFKTGEKGWGVRSLSSISSGSFVCEYTGEILQDNEDDQVENDEYLFDIGHNYHDEVWEGSKSGIYGLESSTSETTEDGGEGTTIDASKCSNVGRFINHSCSPNLFAQCVLWDHDDLKIPHIMFFASENIPPLQELTYDYNYKVGKLKDKNGKEKVKPCFCGSPDCSGRLY</sequence>
<dbReference type="InterPro" id="IPR003105">
    <property type="entry name" value="SRA_YDG"/>
</dbReference>
<dbReference type="Gene3D" id="2.170.270.10">
    <property type="entry name" value="SET domain"/>
    <property type="match status" value="1"/>
</dbReference>
<dbReference type="SMART" id="SM00317">
    <property type="entry name" value="SET"/>
    <property type="match status" value="1"/>
</dbReference>
<keyword evidence="4" id="KW-0808">Transferase</keyword>
<dbReference type="SUPFAM" id="SSF88697">
    <property type="entry name" value="PUA domain-like"/>
    <property type="match status" value="1"/>
</dbReference>
<evidence type="ECO:0008006" key="16">
    <source>
        <dbReference type="Google" id="ProtNLM"/>
    </source>
</evidence>
<feature type="domain" description="Post-SET" evidence="12">
    <location>
        <begin position="1269"/>
        <end position="1285"/>
    </location>
</feature>
<evidence type="ECO:0000259" key="13">
    <source>
        <dbReference type="PROSITE" id="PS51015"/>
    </source>
</evidence>
<keyword evidence="2" id="KW-0158">Chromosome</keyword>
<dbReference type="GO" id="GO:0003690">
    <property type="term" value="F:double-stranded DNA binding"/>
    <property type="evidence" value="ECO:0007669"/>
    <property type="project" value="TreeGrafter"/>
</dbReference>
<dbReference type="SUPFAM" id="SSF82199">
    <property type="entry name" value="SET domain"/>
    <property type="match status" value="1"/>
</dbReference>
<feature type="compositionally biased region" description="Basic residues" evidence="9">
    <location>
        <begin position="680"/>
        <end position="691"/>
    </location>
</feature>
<dbReference type="InterPro" id="IPR003616">
    <property type="entry name" value="Post-SET_dom"/>
</dbReference>
<keyword evidence="3" id="KW-0489">Methyltransferase</keyword>
<feature type="domain" description="YDG" evidence="13">
    <location>
        <begin position="829"/>
        <end position="979"/>
    </location>
</feature>
<evidence type="ECO:0000256" key="9">
    <source>
        <dbReference type="SAM" id="MobiDB-lite"/>
    </source>
</evidence>
<keyword evidence="6" id="KW-0156">Chromatin regulator</keyword>
<protein>
    <recommendedName>
        <fullName evidence="16">Histone-lysine N-methyltransferase</fullName>
    </recommendedName>
</protein>
<organism evidence="14">
    <name type="scientific">Oryza brachyantha</name>
    <name type="common">malo sina</name>
    <dbReference type="NCBI Taxonomy" id="4533"/>
    <lineage>
        <taxon>Eukaryota</taxon>
        <taxon>Viridiplantae</taxon>
        <taxon>Streptophyta</taxon>
        <taxon>Embryophyta</taxon>
        <taxon>Tracheophyta</taxon>
        <taxon>Spermatophyta</taxon>
        <taxon>Magnoliopsida</taxon>
        <taxon>Liliopsida</taxon>
        <taxon>Poales</taxon>
        <taxon>Poaceae</taxon>
        <taxon>BOP clade</taxon>
        <taxon>Oryzoideae</taxon>
        <taxon>Oryzeae</taxon>
        <taxon>Oryzinae</taxon>
        <taxon>Oryza</taxon>
    </lineage>
</organism>
<reference evidence="14" key="1">
    <citation type="journal article" date="2013" name="Nat. Commun.">
        <title>Whole-genome sequencing of Oryza brachyantha reveals mechanisms underlying Oryza genome evolution.</title>
        <authorList>
            <person name="Chen J."/>
            <person name="Huang Q."/>
            <person name="Gao D."/>
            <person name="Wang J."/>
            <person name="Lang Y."/>
            <person name="Liu T."/>
            <person name="Li B."/>
            <person name="Bai Z."/>
            <person name="Luis Goicoechea J."/>
            <person name="Liang C."/>
            <person name="Chen C."/>
            <person name="Zhang W."/>
            <person name="Sun S."/>
            <person name="Liao Y."/>
            <person name="Zhang X."/>
            <person name="Yang L."/>
            <person name="Song C."/>
            <person name="Wang M."/>
            <person name="Shi J."/>
            <person name="Liu G."/>
            <person name="Liu J."/>
            <person name="Zhou H."/>
            <person name="Zhou W."/>
            <person name="Yu Q."/>
            <person name="An N."/>
            <person name="Chen Y."/>
            <person name="Cai Q."/>
            <person name="Wang B."/>
            <person name="Liu B."/>
            <person name="Min J."/>
            <person name="Huang Y."/>
            <person name="Wu H."/>
            <person name="Li Z."/>
            <person name="Zhang Y."/>
            <person name="Yin Y."/>
            <person name="Song W."/>
            <person name="Jiang J."/>
            <person name="Jackson S.A."/>
            <person name="Wing R.A."/>
            <person name="Wang J."/>
            <person name="Chen M."/>
        </authorList>
    </citation>
    <scope>NUCLEOTIDE SEQUENCE [LARGE SCALE GENOMIC DNA]</scope>
    <source>
        <strain evidence="14">cv. IRGC 101232</strain>
    </source>
</reference>
<dbReference type="InterPro" id="IPR051357">
    <property type="entry name" value="H3K9_HMTase_SUVAR3-9"/>
</dbReference>
<evidence type="ECO:0000256" key="7">
    <source>
        <dbReference type="ARBA" id="ARBA00023242"/>
    </source>
</evidence>
<dbReference type="GO" id="GO:0032259">
    <property type="term" value="P:methylation"/>
    <property type="evidence" value="ECO:0007669"/>
    <property type="project" value="UniProtKB-KW"/>
</dbReference>
<feature type="region of interest" description="Disordered" evidence="9">
    <location>
        <begin position="664"/>
        <end position="703"/>
    </location>
</feature>
<dbReference type="SMART" id="SM00466">
    <property type="entry name" value="SRA"/>
    <property type="match status" value="1"/>
</dbReference>
<comment type="subcellular location">
    <subcellularLocation>
        <location evidence="1">Chromosome</location>
    </subcellularLocation>
    <subcellularLocation>
        <location evidence="8">Nucleus</location>
    </subcellularLocation>
</comment>
<evidence type="ECO:0000256" key="5">
    <source>
        <dbReference type="ARBA" id="ARBA00022691"/>
    </source>
</evidence>
<dbReference type="GO" id="GO:0042054">
    <property type="term" value="F:histone methyltransferase activity"/>
    <property type="evidence" value="ECO:0007669"/>
    <property type="project" value="InterPro"/>
</dbReference>
<dbReference type="PROSITE" id="PS51015">
    <property type="entry name" value="YDG"/>
    <property type="match status" value="1"/>
</dbReference>
<feature type="domain" description="Pre-SET" evidence="11">
    <location>
        <begin position="1049"/>
        <end position="1109"/>
    </location>
</feature>
<evidence type="ECO:0000259" key="12">
    <source>
        <dbReference type="PROSITE" id="PS50868"/>
    </source>
</evidence>
<evidence type="ECO:0000256" key="1">
    <source>
        <dbReference type="ARBA" id="ARBA00004286"/>
    </source>
</evidence>
<dbReference type="InterPro" id="IPR001214">
    <property type="entry name" value="SET_dom"/>
</dbReference>
<feature type="compositionally biased region" description="Basic and acidic residues" evidence="9">
    <location>
        <begin position="252"/>
        <end position="270"/>
    </location>
</feature>
<dbReference type="GO" id="GO:0008270">
    <property type="term" value="F:zinc ion binding"/>
    <property type="evidence" value="ECO:0007669"/>
    <property type="project" value="InterPro"/>
</dbReference>
<feature type="region of interest" description="Disordered" evidence="9">
    <location>
        <begin position="242"/>
        <end position="270"/>
    </location>
</feature>
<dbReference type="PROSITE" id="PS50867">
    <property type="entry name" value="PRE_SET"/>
    <property type="match status" value="1"/>
</dbReference>
<dbReference type="GO" id="GO:0005634">
    <property type="term" value="C:nucleus"/>
    <property type="evidence" value="ECO:0007669"/>
    <property type="project" value="UniProtKB-SubCell"/>
</dbReference>
<reference evidence="14" key="2">
    <citation type="submission" date="2013-04" db="UniProtKB">
        <authorList>
            <consortium name="EnsemblPlants"/>
        </authorList>
    </citation>
    <scope>IDENTIFICATION</scope>
</reference>
<dbReference type="Gramene" id="OB09G14850.1">
    <property type="protein sequence ID" value="OB09G14850.1"/>
    <property type="gene ID" value="OB09G14850"/>
</dbReference>
<dbReference type="PANTHER" id="PTHR45660:SF46">
    <property type="entry name" value="HISTONE-LYSINE N-METHYLTRANSFERASE, H3 LYSINE-9 SPECIFIC SUVH6"/>
    <property type="match status" value="1"/>
</dbReference>
<dbReference type="HOGENOM" id="CLU_004556_0_1_1"/>
<feature type="compositionally biased region" description="Basic and acidic residues" evidence="9">
    <location>
        <begin position="692"/>
        <end position="703"/>
    </location>
</feature>
<dbReference type="InterPro" id="IPR025794">
    <property type="entry name" value="H3-K9-MeTrfase_plant"/>
</dbReference>
<dbReference type="InterPro" id="IPR046341">
    <property type="entry name" value="SET_dom_sf"/>
</dbReference>
<evidence type="ECO:0000256" key="6">
    <source>
        <dbReference type="ARBA" id="ARBA00022853"/>
    </source>
</evidence>
<evidence type="ECO:0000259" key="11">
    <source>
        <dbReference type="PROSITE" id="PS50867"/>
    </source>
</evidence>
<dbReference type="Pfam" id="PF05033">
    <property type="entry name" value="Pre-SET"/>
    <property type="match status" value="1"/>
</dbReference>
<dbReference type="Pfam" id="PF02182">
    <property type="entry name" value="SAD_SRA"/>
    <property type="match status" value="1"/>
</dbReference>
<feature type="domain" description="SET" evidence="10">
    <location>
        <begin position="1112"/>
        <end position="1255"/>
    </location>
</feature>
<evidence type="ECO:0000256" key="8">
    <source>
        <dbReference type="PROSITE-ProRule" id="PRU00358"/>
    </source>
</evidence>
<dbReference type="SMART" id="SM00468">
    <property type="entry name" value="PreSET"/>
    <property type="match status" value="1"/>
</dbReference>
<proteinExistence type="predicted"/>
<evidence type="ECO:0000313" key="14">
    <source>
        <dbReference type="EnsemblPlants" id="OB09G14850.1"/>
    </source>
</evidence>
<feature type="region of interest" description="Disordered" evidence="9">
    <location>
        <begin position="721"/>
        <end position="743"/>
    </location>
</feature>
<keyword evidence="7 8" id="KW-0539">Nucleus</keyword>
<dbReference type="STRING" id="4533.J3MWV6"/>
<dbReference type="Gene3D" id="2.30.280.10">
    <property type="entry name" value="SRA-YDG"/>
    <property type="match status" value="1"/>
</dbReference>
<feature type="region of interest" description="Disordered" evidence="9">
    <location>
        <begin position="65"/>
        <end position="219"/>
    </location>
</feature>
<dbReference type="PROSITE" id="PS50280">
    <property type="entry name" value="SET"/>
    <property type="match status" value="1"/>
</dbReference>
<dbReference type="InterPro" id="IPR015947">
    <property type="entry name" value="PUA-like_sf"/>
</dbReference>
<dbReference type="Proteomes" id="UP000006038">
    <property type="component" value="Chromosome 9"/>
</dbReference>
<name>J3MWV6_ORYBR</name>
<evidence type="ECO:0000256" key="2">
    <source>
        <dbReference type="ARBA" id="ARBA00022454"/>
    </source>
</evidence>
<keyword evidence="5" id="KW-0949">S-adenosyl-L-methionine</keyword>
<dbReference type="InterPro" id="IPR007728">
    <property type="entry name" value="Pre-SET_dom"/>
</dbReference>
<feature type="compositionally biased region" description="Basic and acidic residues" evidence="9">
    <location>
        <begin position="209"/>
        <end position="219"/>
    </location>
</feature>
<dbReference type="PANTHER" id="PTHR45660">
    <property type="entry name" value="HISTONE-LYSINE N-METHYLTRANSFERASE SETMAR"/>
    <property type="match status" value="1"/>
</dbReference>
<dbReference type="PROSITE" id="PS50868">
    <property type="entry name" value="POST_SET"/>
    <property type="match status" value="1"/>
</dbReference>
<dbReference type="InterPro" id="IPR036987">
    <property type="entry name" value="SRA-YDG_sf"/>
</dbReference>
<evidence type="ECO:0000256" key="3">
    <source>
        <dbReference type="ARBA" id="ARBA00022603"/>
    </source>
</evidence>
<dbReference type="eggNOG" id="KOG1082">
    <property type="taxonomic scope" value="Eukaryota"/>
</dbReference>
<keyword evidence="15" id="KW-1185">Reference proteome</keyword>
<dbReference type="Pfam" id="PF00856">
    <property type="entry name" value="SET"/>
    <property type="match status" value="1"/>
</dbReference>
<dbReference type="EnsemblPlants" id="OB09G14850.1">
    <property type="protein sequence ID" value="OB09G14850.1"/>
    <property type="gene ID" value="OB09G14850"/>
</dbReference>
<dbReference type="OMA" id="LMAPDIC"/>
<evidence type="ECO:0000313" key="15">
    <source>
        <dbReference type="Proteomes" id="UP000006038"/>
    </source>
</evidence>
<evidence type="ECO:0000256" key="4">
    <source>
        <dbReference type="ARBA" id="ARBA00022679"/>
    </source>
</evidence>